<evidence type="ECO:0000259" key="2">
    <source>
        <dbReference type="PROSITE" id="PS51183"/>
    </source>
</evidence>
<dbReference type="GO" id="GO:0008168">
    <property type="term" value="F:methyltransferase activity"/>
    <property type="evidence" value="ECO:0007669"/>
    <property type="project" value="UniProtKB-KW"/>
</dbReference>
<feature type="non-terminal residue" evidence="3">
    <location>
        <position position="1"/>
    </location>
</feature>
<dbReference type="Proteomes" id="UP000265520">
    <property type="component" value="Unassembled WGS sequence"/>
</dbReference>
<dbReference type="InterPro" id="IPR003349">
    <property type="entry name" value="JmjN"/>
</dbReference>
<dbReference type="AlphaFoldDB" id="A0A392MU36"/>
<dbReference type="GO" id="GO:0032259">
    <property type="term" value="P:methylation"/>
    <property type="evidence" value="ECO:0007669"/>
    <property type="project" value="UniProtKB-KW"/>
</dbReference>
<dbReference type="PANTHER" id="PTHR10694:SF105">
    <property type="entry name" value="LYSINE-SPECIFIC DEMETHYLASE JMJ14"/>
    <property type="match status" value="1"/>
</dbReference>
<gene>
    <name evidence="3" type="ORF">A2U01_0011980</name>
</gene>
<dbReference type="PANTHER" id="PTHR10694">
    <property type="entry name" value="LYSINE-SPECIFIC DEMETHYLASE"/>
    <property type="match status" value="1"/>
</dbReference>
<accession>A0A392MU36</accession>
<feature type="region of interest" description="Disordered" evidence="1">
    <location>
        <begin position="84"/>
        <end position="127"/>
    </location>
</feature>
<feature type="compositionally biased region" description="Basic residues" evidence="1">
    <location>
        <begin position="89"/>
        <end position="106"/>
    </location>
</feature>
<keyword evidence="3" id="KW-0808">Transferase</keyword>
<dbReference type="PROSITE" id="PS51183">
    <property type="entry name" value="JMJN"/>
    <property type="match status" value="1"/>
</dbReference>
<feature type="non-terminal residue" evidence="3">
    <location>
        <position position="263"/>
    </location>
</feature>
<dbReference type="GO" id="GO:0005634">
    <property type="term" value="C:nucleus"/>
    <property type="evidence" value="ECO:0007669"/>
    <property type="project" value="TreeGrafter"/>
</dbReference>
<proteinExistence type="predicted"/>
<keyword evidence="4" id="KW-1185">Reference proteome</keyword>
<comment type="caution">
    <text evidence="3">The sequence shown here is derived from an EMBL/GenBank/DDBJ whole genome shotgun (WGS) entry which is preliminary data.</text>
</comment>
<dbReference type="EMBL" id="LXQA010019588">
    <property type="protein sequence ID" value="MCH91056.1"/>
    <property type="molecule type" value="Genomic_DNA"/>
</dbReference>
<evidence type="ECO:0000313" key="3">
    <source>
        <dbReference type="EMBL" id="MCH91056.1"/>
    </source>
</evidence>
<evidence type="ECO:0000313" key="4">
    <source>
        <dbReference type="Proteomes" id="UP000265520"/>
    </source>
</evidence>
<name>A0A392MU36_9FABA</name>
<reference evidence="3 4" key="1">
    <citation type="journal article" date="2018" name="Front. Plant Sci.">
        <title>Red Clover (Trifolium pratense) and Zigzag Clover (T. medium) - A Picture of Genomic Similarities and Differences.</title>
        <authorList>
            <person name="Dluhosova J."/>
            <person name="Istvanek J."/>
            <person name="Nedelnik J."/>
            <person name="Repkova J."/>
        </authorList>
    </citation>
    <scope>NUCLEOTIDE SEQUENCE [LARGE SCALE GENOMIC DNA]</scope>
    <source>
        <strain evidence="4">cv. 10/8</strain>
        <tissue evidence="3">Leaf</tissue>
    </source>
</reference>
<dbReference type="GO" id="GO:0010468">
    <property type="term" value="P:regulation of gene expression"/>
    <property type="evidence" value="ECO:0007669"/>
    <property type="project" value="TreeGrafter"/>
</dbReference>
<feature type="domain" description="JmjN" evidence="2">
    <location>
        <begin position="18"/>
        <end position="59"/>
    </location>
</feature>
<keyword evidence="3" id="KW-0489">Methyltransferase</keyword>
<organism evidence="3 4">
    <name type="scientific">Trifolium medium</name>
    <dbReference type="NCBI Taxonomy" id="97028"/>
    <lineage>
        <taxon>Eukaryota</taxon>
        <taxon>Viridiplantae</taxon>
        <taxon>Streptophyta</taxon>
        <taxon>Embryophyta</taxon>
        <taxon>Tracheophyta</taxon>
        <taxon>Spermatophyta</taxon>
        <taxon>Magnoliopsida</taxon>
        <taxon>eudicotyledons</taxon>
        <taxon>Gunneridae</taxon>
        <taxon>Pentapetalae</taxon>
        <taxon>rosids</taxon>
        <taxon>fabids</taxon>
        <taxon>Fabales</taxon>
        <taxon>Fabaceae</taxon>
        <taxon>Papilionoideae</taxon>
        <taxon>50 kb inversion clade</taxon>
        <taxon>NPAAA clade</taxon>
        <taxon>Hologalegina</taxon>
        <taxon>IRL clade</taxon>
        <taxon>Trifolieae</taxon>
        <taxon>Trifolium</taxon>
    </lineage>
</organism>
<protein>
    <submittedName>
        <fullName evidence="3">Putative lysine-specific demethylase JMJ14-like</fullName>
    </submittedName>
</protein>
<dbReference type="Gene3D" id="2.60.120.650">
    <property type="entry name" value="Cupin"/>
    <property type="match status" value="1"/>
</dbReference>
<dbReference type="SMART" id="SM00545">
    <property type="entry name" value="JmjN"/>
    <property type="match status" value="1"/>
</dbReference>
<sequence>ISARWDPTEACRPIMDEAPVFHPTIEEFEDTLSYIAKIRPLAEPYGICRIVPPACWVPPCLLKEKDIWENAEFSTRIQQIDLLQNREPMKKKSRGRKRKRRNRKNSKTGTCRRVSNSASEAKNASEADEKYGFQSGSDFTFKDFQQYAKYFKECYFGLKDANEDGKVSDSNQEKRRMPSEEEIEGEYWRIVEQPTDEVEVYYGADLETGVFGSGFPKASSSLTKGYPDQYALSGWNLNNFPRLPGSVLSFEGSDISGVLVPWL</sequence>
<dbReference type="GO" id="GO:0034647">
    <property type="term" value="F:histone H3K4me/H3K4me2/H3K4me3 demethylase activity"/>
    <property type="evidence" value="ECO:0007669"/>
    <property type="project" value="TreeGrafter"/>
</dbReference>
<dbReference type="GO" id="GO:0000785">
    <property type="term" value="C:chromatin"/>
    <property type="evidence" value="ECO:0007669"/>
    <property type="project" value="TreeGrafter"/>
</dbReference>
<dbReference type="Pfam" id="PF02375">
    <property type="entry name" value="JmjN"/>
    <property type="match status" value="1"/>
</dbReference>
<evidence type="ECO:0000256" key="1">
    <source>
        <dbReference type="SAM" id="MobiDB-lite"/>
    </source>
</evidence>